<dbReference type="GO" id="GO:0005737">
    <property type="term" value="C:cytoplasm"/>
    <property type="evidence" value="ECO:0007669"/>
    <property type="project" value="TreeGrafter"/>
</dbReference>
<dbReference type="PANTHER" id="PTHR28307:SF2">
    <property type="entry name" value="PROTEIN PAL1"/>
    <property type="match status" value="1"/>
</dbReference>
<feature type="region of interest" description="Disordered" evidence="1">
    <location>
        <begin position="1"/>
        <end position="28"/>
    </location>
</feature>
<accession>A0A1E4TU02</accession>
<feature type="compositionally biased region" description="Polar residues" evidence="1">
    <location>
        <begin position="147"/>
        <end position="191"/>
    </location>
</feature>
<feature type="compositionally biased region" description="Polar residues" evidence="1">
    <location>
        <begin position="17"/>
        <end position="28"/>
    </location>
</feature>
<evidence type="ECO:0008006" key="4">
    <source>
        <dbReference type="Google" id="ProtNLM"/>
    </source>
</evidence>
<dbReference type="EMBL" id="KV454014">
    <property type="protein sequence ID" value="ODV95283.1"/>
    <property type="molecule type" value="Genomic_DNA"/>
</dbReference>
<feature type="compositionally biased region" description="Basic and acidic residues" evidence="1">
    <location>
        <begin position="321"/>
        <end position="339"/>
    </location>
</feature>
<feature type="compositionally biased region" description="Low complexity" evidence="1">
    <location>
        <begin position="1"/>
        <end position="15"/>
    </location>
</feature>
<evidence type="ECO:0000313" key="2">
    <source>
        <dbReference type="EMBL" id="ODV95283.1"/>
    </source>
</evidence>
<name>A0A1E4TU02_PACTA</name>
<feature type="compositionally biased region" description="Basic and acidic residues" evidence="1">
    <location>
        <begin position="302"/>
        <end position="312"/>
    </location>
</feature>
<dbReference type="STRING" id="669874.A0A1E4TU02"/>
<organism evidence="2 3">
    <name type="scientific">Pachysolen tannophilus NRRL Y-2460</name>
    <dbReference type="NCBI Taxonomy" id="669874"/>
    <lineage>
        <taxon>Eukaryota</taxon>
        <taxon>Fungi</taxon>
        <taxon>Dikarya</taxon>
        <taxon>Ascomycota</taxon>
        <taxon>Saccharomycotina</taxon>
        <taxon>Pichiomycetes</taxon>
        <taxon>Pachysolenaceae</taxon>
        <taxon>Pachysolen</taxon>
    </lineage>
</organism>
<dbReference type="PANTHER" id="PTHR28307">
    <property type="entry name" value="PROTEIN PAL1"/>
    <property type="match status" value="1"/>
</dbReference>
<dbReference type="Pfam" id="PF08316">
    <property type="entry name" value="Pal1"/>
    <property type="match status" value="1"/>
</dbReference>
<feature type="region of interest" description="Disordered" evidence="1">
    <location>
        <begin position="114"/>
        <end position="339"/>
    </location>
</feature>
<dbReference type="Proteomes" id="UP000094236">
    <property type="component" value="Unassembled WGS sequence"/>
</dbReference>
<feature type="compositionally biased region" description="Polar residues" evidence="1">
    <location>
        <begin position="126"/>
        <end position="138"/>
    </location>
</feature>
<evidence type="ECO:0000313" key="3">
    <source>
        <dbReference type="Proteomes" id="UP000094236"/>
    </source>
</evidence>
<proteinExistence type="predicted"/>
<protein>
    <recommendedName>
        <fullName evidence="4">Pal1 cell morphology protein</fullName>
    </recommendedName>
</protein>
<reference evidence="3" key="1">
    <citation type="submission" date="2016-05" db="EMBL/GenBank/DDBJ databases">
        <title>Comparative genomics of biotechnologically important yeasts.</title>
        <authorList>
            <consortium name="DOE Joint Genome Institute"/>
            <person name="Riley R."/>
            <person name="Haridas S."/>
            <person name="Wolfe K.H."/>
            <person name="Lopes M.R."/>
            <person name="Hittinger C.T."/>
            <person name="Goker M."/>
            <person name="Salamov A."/>
            <person name="Wisecaver J."/>
            <person name="Long T.M."/>
            <person name="Aerts A.L."/>
            <person name="Barry K."/>
            <person name="Choi C."/>
            <person name="Clum A."/>
            <person name="Coughlan A.Y."/>
            <person name="Deshpande S."/>
            <person name="Douglass A.P."/>
            <person name="Hanson S.J."/>
            <person name="Klenk H.-P."/>
            <person name="Labutti K."/>
            <person name="Lapidus A."/>
            <person name="Lindquist E."/>
            <person name="Lipzen A."/>
            <person name="Meier-Kolthoff J.P."/>
            <person name="Ohm R.A."/>
            <person name="Otillar R.P."/>
            <person name="Pangilinan J."/>
            <person name="Peng Y."/>
            <person name="Rokas A."/>
            <person name="Rosa C.A."/>
            <person name="Scheuner C."/>
            <person name="Sibirny A.A."/>
            <person name="Slot J.C."/>
            <person name="Stielow J.B."/>
            <person name="Sun H."/>
            <person name="Kurtzman C.P."/>
            <person name="Blackwell M."/>
            <person name="Grigoriev I.V."/>
            <person name="Jeffries T.W."/>
        </authorList>
    </citation>
    <scope>NUCLEOTIDE SEQUENCE [LARGE SCALE GENOMIC DNA]</scope>
    <source>
        <strain evidence="3">NRRL Y-2460</strain>
    </source>
</reference>
<feature type="compositionally biased region" description="Basic and acidic residues" evidence="1">
    <location>
        <begin position="274"/>
        <end position="289"/>
    </location>
</feature>
<sequence length="544" mass="59327">MYSHSNLSHSSAGSGRRLSTNNPFRPQQQNQVQNGLANYRASTHSLSTPTITEIKQTNNNNNRRNDPGSRLVKNRVSINTHSFEEWVTKNQELETLADEGEFKEDDLYSDDIYIKPQRPSKPFRTGSDSSTLTVNRMNKSNRRPNLLHSNSGGATTMSYPTKHSNNPFADALTISSTGSSHAPQRSTSPSMSPIYRNYSFEDDFVSPPPPVTRATGNGNGDLPPTYEEIVGPKLARNGSYPREKEDYDELVSSSRRKDATVRGSSRREHHHTTSNREHRSNSDGDRERYTSSSSRHHRHSSSRKDATGDREHRSSRHRSSSNKDGKSSLSRKDSVTAKSKNVDTIDKLDVTGFFGGGSFHHDGPFDACTPQRNKGKKDAPVAAFPVDGPNSTIKGTGPINIKSQQINYAFGFNNDDDGDKIYTTSSAPIASILRKPQGLPAPIVPPAPPAIAVGHPLYLNDKVAKSQATLATIGPDPSIIQFDSNTKQAPVHGSTTLGLGSSTFLDGAPASKTAIIDDANTNLGAGLGRKKSLVNRVKSIRRKG</sequence>
<dbReference type="AlphaFoldDB" id="A0A1E4TU02"/>
<gene>
    <name evidence="2" type="ORF">PACTADRAFT_50029</name>
</gene>
<dbReference type="InterPro" id="IPR013226">
    <property type="entry name" value="Pal1"/>
</dbReference>
<keyword evidence="3" id="KW-1185">Reference proteome</keyword>
<evidence type="ECO:0000256" key="1">
    <source>
        <dbReference type="SAM" id="MobiDB-lite"/>
    </source>
</evidence>
<dbReference type="OrthoDB" id="5352132at2759"/>